<proteinExistence type="inferred from homology"/>
<dbReference type="PANTHER" id="PTHR48086:SF7">
    <property type="entry name" value="SODIUM-SOLUTE SYMPORTER-RELATED"/>
    <property type="match status" value="1"/>
</dbReference>
<comment type="similarity">
    <text evidence="2 7">Belongs to the sodium:solute symporter (SSF) (TC 2.A.21) family.</text>
</comment>
<evidence type="ECO:0000256" key="7">
    <source>
        <dbReference type="RuleBase" id="RU362091"/>
    </source>
</evidence>
<keyword evidence="3" id="KW-0813">Transport</keyword>
<evidence type="ECO:0000256" key="3">
    <source>
        <dbReference type="ARBA" id="ARBA00022448"/>
    </source>
</evidence>
<evidence type="ECO:0000256" key="6">
    <source>
        <dbReference type="ARBA" id="ARBA00023136"/>
    </source>
</evidence>
<feature type="transmembrane region" description="Helical" evidence="8">
    <location>
        <begin position="254"/>
        <end position="279"/>
    </location>
</feature>
<dbReference type="InterPro" id="IPR050277">
    <property type="entry name" value="Sodium:Solute_Symporter"/>
</dbReference>
<keyword evidence="4 8" id="KW-0812">Transmembrane</keyword>
<protein>
    <submittedName>
        <fullName evidence="9">Sodium:solute symporter</fullName>
    </submittedName>
</protein>
<feature type="transmembrane region" description="Helical" evidence="8">
    <location>
        <begin position="72"/>
        <end position="90"/>
    </location>
</feature>
<dbReference type="CDD" id="cd11479">
    <property type="entry name" value="SLC5sbd_u3"/>
    <property type="match status" value="1"/>
</dbReference>
<feature type="transmembrane region" description="Helical" evidence="8">
    <location>
        <begin position="153"/>
        <end position="173"/>
    </location>
</feature>
<reference evidence="9 10" key="1">
    <citation type="journal article" date="2019" name="Int. J. Syst. Evol. Microbiol.">
        <title>The Global Catalogue of Microorganisms (GCM) 10K type strain sequencing project: providing services to taxonomists for standard genome sequencing and annotation.</title>
        <authorList>
            <consortium name="The Broad Institute Genomics Platform"/>
            <consortium name="The Broad Institute Genome Sequencing Center for Infectious Disease"/>
            <person name="Wu L."/>
            <person name="Ma J."/>
        </authorList>
    </citation>
    <scope>NUCLEOTIDE SEQUENCE [LARGE SCALE GENOMIC DNA]</scope>
    <source>
        <strain evidence="9 10">JCM 16221</strain>
    </source>
</reference>
<dbReference type="Gene3D" id="1.20.1730.10">
    <property type="entry name" value="Sodium/glucose cotransporter"/>
    <property type="match status" value="1"/>
</dbReference>
<dbReference type="PANTHER" id="PTHR48086">
    <property type="entry name" value="SODIUM/PROLINE SYMPORTER-RELATED"/>
    <property type="match status" value="1"/>
</dbReference>
<feature type="transmembrane region" description="Helical" evidence="8">
    <location>
        <begin position="43"/>
        <end position="66"/>
    </location>
</feature>
<name>A0ABN3G154_9PSEU</name>
<dbReference type="RefSeq" id="WP_344128764.1">
    <property type="nucleotide sequence ID" value="NZ_BAAARA010000004.1"/>
</dbReference>
<feature type="transmembrane region" description="Helical" evidence="8">
    <location>
        <begin position="180"/>
        <end position="204"/>
    </location>
</feature>
<evidence type="ECO:0000313" key="10">
    <source>
        <dbReference type="Proteomes" id="UP001501218"/>
    </source>
</evidence>
<dbReference type="Pfam" id="PF00474">
    <property type="entry name" value="SSF"/>
    <property type="match status" value="1"/>
</dbReference>
<dbReference type="InterPro" id="IPR001734">
    <property type="entry name" value="Na/solute_symporter"/>
</dbReference>
<feature type="transmembrane region" description="Helical" evidence="8">
    <location>
        <begin position="379"/>
        <end position="398"/>
    </location>
</feature>
<feature type="transmembrane region" description="Helical" evidence="8">
    <location>
        <begin position="432"/>
        <end position="450"/>
    </location>
</feature>
<dbReference type="Proteomes" id="UP001501218">
    <property type="component" value="Unassembled WGS sequence"/>
</dbReference>
<organism evidence="9 10">
    <name type="scientific">Saccharopolyspora halophila</name>
    <dbReference type="NCBI Taxonomy" id="405551"/>
    <lineage>
        <taxon>Bacteria</taxon>
        <taxon>Bacillati</taxon>
        <taxon>Actinomycetota</taxon>
        <taxon>Actinomycetes</taxon>
        <taxon>Pseudonocardiales</taxon>
        <taxon>Pseudonocardiaceae</taxon>
        <taxon>Saccharopolyspora</taxon>
    </lineage>
</organism>
<feature type="transmembrane region" description="Helical" evidence="8">
    <location>
        <begin position="308"/>
        <end position="333"/>
    </location>
</feature>
<sequence>MFFDYVVIALYFAGMLGVGWWGMRRARSKEDFLVAGRRLGPTFYTGTLAAVVLGGASTIGSASLGYEYGISGLWLAGMLGLGILVLSLVFSRKLSRLGVYTVAEVFELRYNAAGRLLSGIIMIAYDLMVAVTATLAVGTLFDVLIGIPRVPAILVGGGIVVLYTVLGGMWSITLTDLMQFVIMTVGIFAILLPVSVAEAGGWAHLQQALPSSYVDITAIGGDKIFSYFLIYFFGMLIGQDVWQRVFTARTQRVARYAGVAAGAYVALYGTAAAAIGMAAKVLFPNLPNADNAFATVAQNVLPAGVRGLVLAAALAALMSTASATILASSTIAANDIYARFSRKRSSAGVAANRAFVVGGGLVVIVASLLVQDVVGALTIAYNLLVGGVLVPIVGALFWRRASATGALASMAVGSLTVIGLMVAYGMDANAPIYVGLGASVVVFVVASLIAPPTERAQLASWQARLRGEGVPEASARG</sequence>
<evidence type="ECO:0000256" key="5">
    <source>
        <dbReference type="ARBA" id="ARBA00022989"/>
    </source>
</evidence>
<evidence type="ECO:0000256" key="8">
    <source>
        <dbReference type="SAM" id="Phobius"/>
    </source>
</evidence>
<comment type="caution">
    <text evidence="9">The sequence shown here is derived from an EMBL/GenBank/DDBJ whole genome shotgun (WGS) entry which is preliminary data.</text>
</comment>
<keyword evidence="10" id="KW-1185">Reference proteome</keyword>
<keyword evidence="5 8" id="KW-1133">Transmembrane helix</keyword>
<evidence type="ECO:0000256" key="4">
    <source>
        <dbReference type="ARBA" id="ARBA00022692"/>
    </source>
</evidence>
<keyword evidence="6 8" id="KW-0472">Membrane</keyword>
<evidence type="ECO:0000256" key="2">
    <source>
        <dbReference type="ARBA" id="ARBA00006434"/>
    </source>
</evidence>
<feature type="transmembrane region" description="Helical" evidence="8">
    <location>
        <begin position="116"/>
        <end position="141"/>
    </location>
</feature>
<comment type="subcellular location">
    <subcellularLocation>
        <location evidence="1">Membrane</location>
        <topology evidence="1">Multi-pass membrane protein</topology>
    </subcellularLocation>
</comment>
<dbReference type="EMBL" id="BAAARA010000004">
    <property type="protein sequence ID" value="GAA2342059.1"/>
    <property type="molecule type" value="Genomic_DNA"/>
</dbReference>
<dbReference type="InterPro" id="IPR038377">
    <property type="entry name" value="Na/Glc_symporter_sf"/>
</dbReference>
<accession>A0ABN3G154</accession>
<feature type="transmembrane region" description="Helical" evidence="8">
    <location>
        <begin position="405"/>
        <end position="426"/>
    </location>
</feature>
<evidence type="ECO:0000256" key="1">
    <source>
        <dbReference type="ARBA" id="ARBA00004141"/>
    </source>
</evidence>
<dbReference type="PROSITE" id="PS50283">
    <property type="entry name" value="NA_SOLUT_SYMP_3"/>
    <property type="match status" value="1"/>
</dbReference>
<feature type="transmembrane region" description="Helical" evidence="8">
    <location>
        <begin position="354"/>
        <end position="373"/>
    </location>
</feature>
<gene>
    <name evidence="9" type="ORF">GCM10009854_18260</name>
</gene>
<feature type="transmembrane region" description="Helical" evidence="8">
    <location>
        <begin position="6"/>
        <end position="23"/>
    </location>
</feature>
<evidence type="ECO:0000313" key="9">
    <source>
        <dbReference type="EMBL" id="GAA2342059.1"/>
    </source>
</evidence>
<feature type="transmembrane region" description="Helical" evidence="8">
    <location>
        <begin position="224"/>
        <end position="242"/>
    </location>
</feature>